<accession>A0ABZ2TKR9</accession>
<organism evidence="2 3">
    <name type="scientific">Metamycoplasma faucium</name>
    <dbReference type="NCBI Taxonomy" id="56142"/>
    <lineage>
        <taxon>Bacteria</taxon>
        <taxon>Bacillati</taxon>
        <taxon>Mycoplasmatota</taxon>
        <taxon>Mycoplasmoidales</taxon>
        <taxon>Metamycoplasmataceae</taxon>
        <taxon>Metamycoplasma</taxon>
    </lineage>
</organism>
<evidence type="ECO:0000313" key="3">
    <source>
        <dbReference type="Proteomes" id="UP001622612"/>
    </source>
</evidence>
<dbReference type="EMBL" id="CP088155">
    <property type="protein sequence ID" value="WYM97035.1"/>
    <property type="molecule type" value="Genomic_DNA"/>
</dbReference>
<sequence>MIKLNFYTYTHFFKYVNYHPYFIFYHPNNNEIFDEDENEEQNLDLLNFKLEYFEQKLDNFVFDNFDDSLRKEYQKIELYEDKTKFIKNKLTTIYSRKISIHDSIWNDLNNYEQILLSNTMIENYIEDVIKNLIKYFVNKGFKNEEILILSKKSSKDLLVKNTIDAIKNKKYKLIINPCFEYKNVIAKPAFIDITNETVGDIVYSSKTTIESQLKAAFNINVINNSLKEIRIKEYLICKLKNHENIFYYKKGINEYDLISKISKTKDKPKIENEKNAIDIIENINIYSQNFNNFVDLVNDDKKIDEIIRNKISIPSEDNNLLDFKYKDKYKIVNQIANMFNPELALAGTSYIKIYYNVAKKNENHKEIINFFSNEELIHVNEKFNLAKNEAKTNTFDIFFDKNKNKYFVWMDFEGFTSTFPIMDYHKPWLQLISQVSIVKTKWDIKTNNYEIFHSNDYVYDPLHYSHDILIQIINDIYDKNANAYVVYNKGYERARLTEIKNYLMLYFNNDSSDKYDSKFRENIFNKIDEIIVKILDLQDFTYMNNPKDFMKPLISIGFTKGRYSIKLFEKFITKYNIDIKNKIIPYANLDVQNGAMALELANLRAINRIGDLEWFKKCEDLKLYCHNDVIAMIMLGEFIWKCWNNRIEINNKFELYMNEKK</sequence>
<dbReference type="NCBIfam" id="NF045869">
    <property type="entry name" value="UU173_fam"/>
    <property type="match status" value="1"/>
</dbReference>
<dbReference type="RefSeq" id="WP_405311238.1">
    <property type="nucleotide sequence ID" value="NZ_CP088155.1"/>
</dbReference>
<keyword evidence="3" id="KW-1185">Reference proteome</keyword>
<evidence type="ECO:0000259" key="1">
    <source>
        <dbReference type="Pfam" id="PF11074"/>
    </source>
</evidence>
<evidence type="ECO:0000313" key="2">
    <source>
        <dbReference type="EMBL" id="WYM97035.1"/>
    </source>
</evidence>
<protein>
    <submittedName>
        <fullName evidence="2">DUF2779 domain-containing protein</fullName>
    </submittedName>
</protein>
<gene>
    <name evidence="2" type="ORF">LQ356_02325</name>
</gene>
<dbReference type="Proteomes" id="UP001622612">
    <property type="component" value="Chromosome"/>
</dbReference>
<dbReference type="InterPro" id="IPR021301">
    <property type="entry name" value="DUF2779"/>
</dbReference>
<dbReference type="Pfam" id="PF11074">
    <property type="entry name" value="DUF2779"/>
    <property type="match status" value="1"/>
</dbReference>
<feature type="domain" description="DUF2779" evidence="1">
    <location>
        <begin position="408"/>
        <end position="542"/>
    </location>
</feature>
<name>A0ABZ2TKR9_9BACT</name>
<reference evidence="2" key="1">
    <citation type="submission" date="2021-11" db="EMBL/GenBank/DDBJ databases">
        <title>The first genome sequence of unculturable Mycoplasma faucium obtained by de novo assembly of metagenomic reads.</title>
        <authorList>
            <person name="Sabat A.J."/>
            <person name="Bathoorn E."/>
            <person name="Akkerboom V."/>
            <person name="Friedrich A.W."/>
        </authorList>
    </citation>
    <scope>NUCLEOTIDE SEQUENCE [LARGE SCALE GENOMIC DNA]</scope>
    <source>
        <strain evidence="2">UMCG-MFM1</strain>
    </source>
</reference>
<proteinExistence type="predicted"/>